<accession>A0A521DNC0</accession>
<dbReference type="EMBL" id="FXTD01000007">
    <property type="protein sequence ID" value="SMO72430.1"/>
    <property type="molecule type" value="Genomic_DNA"/>
</dbReference>
<reference evidence="2 3" key="1">
    <citation type="submission" date="2017-05" db="EMBL/GenBank/DDBJ databases">
        <authorList>
            <person name="Varghese N."/>
            <person name="Submissions S."/>
        </authorList>
    </citation>
    <scope>NUCLEOTIDE SEQUENCE [LARGE SCALE GENOMIC DNA]</scope>
    <source>
        <strain evidence="2 3">DSM 19504</strain>
    </source>
</reference>
<name>A0A521DNC0_9EURY</name>
<dbReference type="Proteomes" id="UP000319712">
    <property type="component" value="Unassembled WGS sequence"/>
</dbReference>
<evidence type="ECO:0000313" key="3">
    <source>
        <dbReference type="Proteomes" id="UP000319712"/>
    </source>
</evidence>
<evidence type="ECO:0000256" key="1">
    <source>
        <dbReference type="SAM" id="MobiDB-lite"/>
    </source>
</evidence>
<proteinExistence type="predicted"/>
<organism evidence="2 3">
    <name type="scientific">Halorubrum cibi</name>
    <dbReference type="NCBI Taxonomy" id="413815"/>
    <lineage>
        <taxon>Archaea</taxon>
        <taxon>Methanobacteriati</taxon>
        <taxon>Methanobacteriota</taxon>
        <taxon>Stenosarchaea group</taxon>
        <taxon>Halobacteria</taxon>
        <taxon>Halobacteriales</taxon>
        <taxon>Haloferacaceae</taxon>
        <taxon>Halorubrum</taxon>
    </lineage>
</organism>
<gene>
    <name evidence="2" type="ORF">SAMN06264867_10791</name>
</gene>
<dbReference type="OrthoDB" id="351181at2157"/>
<dbReference type="AlphaFoldDB" id="A0A521DNC0"/>
<dbReference type="RefSeq" id="WP_142986903.1">
    <property type="nucleotide sequence ID" value="NZ_FXTD01000007.1"/>
</dbReference>
<feature type="compositionally biased region" description="Basic and acidic residues" evidence="1">
    <location>
        <begin position="311"/>
        <end position="321"/>
    </location>
</feature>
<keyword evidence="3" id="KW-1185">Reference proteome</keyword>
<feature type="region of interest" description="Disordered" evidence="1">
    <location>
        <begin position="298"/>
        <end position="321"/>
    </location>
</feature>
<sequence length="754" mass="85382">MLEIPDRHLDVQRATLLPLDCTRRQLRQLFALFDDTGEGFGKRLDEYGVEALKAKNGIKTHPNIDSFHEIATFAAITALRVEFADPLRGTHEYEQYPEHSSERRMMTRPFRNSPGLSFTVEHVREQYVYDVLYAFQNLIPGPLQREIVAILLVPDSEQASSSPVLAARTYQSNHISVGSQQSLYEDRVIQCDDGYKIPLSHVSARSFIGPLDHPLFFPKSNFDDLPPLTRQRDYLFVPDDVVLMRLANYAYYGWYRLANLAYAIFSKNDIQQYVDITPQVRSWIRRELKYRKTQAYGTHYGSDSDNPLVDPDTKDPFPRPDKRLVTVADTIRASSALNFNESIPLTTLFDEICQFFPSPDRPGNDIENKQTLENALDAAIDDGFTASNSGDAYEVPAPKFTPFYPRIKTLPWERYRHELVILREMDVGLPSSDAIRVGLSDLDRPFQSEEYASAIQDAHRAAACEMGSEFREVKDVQPLTDSFEIEDISAAEALFLTRIGLAMERRIGLYSLTQSMASFRDQPDGSKLDVDVDRLKSLGLLSQPNTPQTYYSVPWKVRKQLGIPNVSNDGWGERSPSENTLHRVGIDLVALFVASRSDVDRVVRYCDVWRLQPTTCWDNVSHLSKKRLDVVGFSQGEPVVVAEVETESGDTDGAQGTVEKLAAFPDRIDRYFVTPNGKHLPAILSRLSAIEQFDIDVSRRKKDGYRPSEVRTQLAESGALGDAFDFLLTYRNLRRKLPNPPSKSMDISLIVGAI</sequence>
<evidence type="ECO:0000313" key="2">
    <source>
        <dbReference type="EMBL" id="SMO72430.1"/>
    </source>
</evidence>
<protein>
    <submittedName>
        <fullName evidence="2">Uncharacterized protein</fullName>
    </submittedName>
</protein>